<dbReference type="SUPFAM" id="SSF55399">
    <property type="entry name" value="Subtilisin inhibitor"/>
    <property type="match status" value="1"/>
</dbReference>
<evidence type="ECO:0000259" key="10">
    <source>
        <dbReference type="Pfam" id="PF00720"/>
    </source>
</evidence>
<feature type="signal peptide" evidence="8">
    <location>
        <begin position="1"/>
        <end position="24"/>
    </location>
</feature>
<reference evidence="11" key="1">
    <citation type="journal article" date="2014" name="Int. J. Syst. Evol. Microbiol.">
        <title>Complete genome sequence of Corynebacterium casei LMG S-19264T (=DSM 44701T), isolated from a smear-ripened cheese.</title>
        <authorList>
            <consortium name="US DOE Joint Genome Institute (JGI-PGF)"/>
            <person name="Walter F."/>
            <person name="Albersmeier A."/>
            <person name="Kalinowski J."/>
            <person name="Ruckert C."/>
        </authorList>
    </citation>
    <scope>NUCLEOTIDE SEQUENCE</scope>
    <source>
        <strain evidence="11">JCM 3172</strain>
    </source>
</reference>
<proteinExistence type="inferred from homology"/>
<evidence type="ECO:0000256" key="5">
    <source>
        <dbReference type="ARBA" id="ARBA00022690"/>
    </source>
</evidence>
<evidence type="ECO:0000256" key="8">
    <source>
        <dbReference type="HAMAP-Rule" id="MF_00778"/>
    </source>
</evidence>
<dbReference type="Pfam" id="PF00720">
    <property type="entry name" value="SSI"/>
    <property type="match status" value="1"/>
</dbReference>
<evidence type="ECO:0000256" key="6">
    <source>
        <dbReference type="ARBA" id="ARBA00022900"/>
    </source>
</evidence>
<keyword evidence="5 8" id="KW-0646">Protease inhibitor</keyword>
<keyword evidence="4 8" id="KW-0964">Secreted</keyword>
<evidence type="ECO:0000313" key="12">
    <source>
        <dbReference type="Proteomes" id="UP000619486"/>
    </source>
</evidence>
<dbReference type="InterPro" id="IPR023549">
    <property type="entry name" value="Subtilisin_inhibitor"/>
</dbReference>
<dbReference type="EMBL" id="BMQQ01000026">
    <property type="protein sequence ID" value="GGT53934.1"/>
    <property type="molecule type" value="Genomic_DNA"/>
</dbReference>
<gene>
    <name evidence="11" type="primary">sti1</name>
    <name evidence="8" type="synonym">sti</name>
    <name evidence="11" type="ORF">GCM10014713_54770</name>
</gene>
<feature type="disulfide bond" evidence="8">
    <location>
        <begin position="65"/>
        <end position="80"/>
    </location>
</feature>
<dbReference type="PRINTS" id="PR00294">
    <property type="entry name" value="SSBTLNINHBTR"/>
</dbReference>
<comment type="subunit">
    <text evidence="3 8">Homodimer.</text>
</comment>
<dbReference type="RefSeq" id="WP_019888067.1">
    <property type="nucleotide sequence ID" value="NZ_BMQQ01000026.1"/>
</dbReference>
<evidence type="ECO:0000256" key="3">
    <source>
        <dbReference type="ARBA" id="ARBA00011738"/>
    </source>
</evidence>
<evidence type="ECO:0000256" key="1">
    <source>
        <dbReference type="ARBA" id="ARBA00004613"/>
    </source>
</evidence>
<keyword evidence="12" id="KW-1185">Reference proteome</keyword>
<comment type="similarity">
    <text evidence="2 8 9">Belongs to the protease inhibitor I16 (SSI) family.</text>
</comment>
<feature type="chain" id="PRO_5038203337" description="Probable subtilase-type protease inhibitor" evidence="8">
    <location>
        <begin position="25"/>
        <end position="143"/>
    </location>
</feature>
<evidence type="ECO:0000256" key="7">
    <source>
        <dbReference type="ARBA" id="ARBA00023157"/>
    </source>
</evidence>
<dbReference type="GO" id="GO:0005576">
    <property type="term" value="C:extracellular region"/>
    <property type="evidence" value="ECO:0007669"/>
    <property type="project" value="UniProtKB-SubCell"/>
</dbReference>
<dbReference type="HAMAP" id="MF_00778">
    <property type="entry name" value="SSI"/>
    <property type="match status" value="1"/>
</dbReference>
<accession>A0A918HE01</accession>
<comment type="subcellular location">
    <subcellularLocation>
        <location evidence="1 8">Secreted</location>
    </subcellularLocation>
</comment>
<dbReference type="Gene3D" id="3.30.350.10">
    <property type="entry name" value="Subtilisin inhibitor-like"/>
    <property type="match status" value="1"/>
</dbReference>
<evidence type="ECO:0000256" key="9">
    <source>
        <dbReference type="RuleBase" id="RU003471"/>
    </source>
</evidence>
<feature type="disulfide bond" evidence="8">
    <location>
        <begin position="101"/>
        <end position="131"/>
    </location>
</feature>
<dbReference type="Proteomes" id="UP000619486">
    <property type="component" value="Unassembled WGS sequence"/>
</dbReference>
<organism evidence="11 12">
    <name type="scientific">Streptomyces purpureus</name>
    <dbReference type="NCBI Taxonomy" id="1951"/>
    <lineage>
        <taxon>Bacteria</taxon>
        <taxon>Bacillati</taxon>
        <taxon>Actinomycetota</taxon>
        <taxon>Actinomycetes</taxon>
        <taxon>Kitasatosporales</taxon>
        <taxon>Streptomycetaceae</taxon>
        <taxon>Streptomyces</taxon>
    </lineage>
</organism>
<keyword evidence="6 8" id="KW-0722">Serine protease inhibitor</keyword>
<evidence type="ECO:0000313" key="11">
    <source>
        <dbReference type="EMBL" id="GGT53934.1"/>
    </source>
</evidence>
<comment type="caution">
    <text evidence="11">The sequence shown here is derived from an EMBL/GenBank/DDBJ whole genome shotgun (WGS) entry which is preliminary data.</text>
</comment>
<dbReference type="InterPro" id="IPR000691">
    <property type="entry name" value="Prot_inh_I16_SSI"/>
</dbReference>
<dbReference type="AlphaFoldDB" id="A0A918HE01"/>
<keyword evidence="8" id="KW-0732">Signal</keyword>
<reference evidence="11" key="2">
    <citation type="submission" date="2020-09" db="EMBL/GenBank/DDBJ databases">
        <authorList>
            <person name="Sun Q."/>
            <person name="Ohkuma M."/>
        </authorList>
    </citation>
    <scope>NUCLEOTIDE SEQUENCE</scope>
    <source>
        <strain evidence="11">JCM 3172</strain>
    </source>
</reference>
<dbReference type="InterPro" id="IPR036819">
    <property type="entry name" value="Subtilisin_inhibitor-like_sf"/>
</dbReference>
<keyword evidence="7 8" id="KW-1015">Disulfide bond</keyword>
<evidence type="ECO:0000256" key="4">
    <source>
        <dbReference type="ARBA" id="ARBA00022525"/>
    </source>
</evidence>
<comment type="function">
    <text evidence="8">Strong inhibitor of bacterial serine proteases such as subtilisin.</text>
</comment>
<sequence precursor="true">MRTTARWAATIALAATAVGWPLTAAVAQPAPAPASLYAPSALVLTVGHGESSADTTVERAVTLACEPTAAGTHPDAEGACGQLRQSRGDFDRLPENTAGICTREYNPVVVTAEGVWQGKRVSYERVYANDCVRKSQGSRVFSF</sequence>
<dbReference type="GO" id="GO:0004867">
    <property type="term" value="F:serine-type endopeptidase inhibitor activity"/>
    <property type="evidence" value="ECO:0007669"/>
    <property type="project" value="UniProtKB-UniRule"/>
</dbReference>
<evidence type="ECO:0000256" key="2">
    <source>
        <dbReference type="ARBA" id="ARBA00010472"/>
    </source>
</evidence>
<name>A0A918HE01_9ACTN</name>
<feature type="site" description="Reactive bond" evidence="8">
    <location>
        <begin position="103"/>
        <end position="104"/>
    </location>
</feature>
<protein>
    <recommendedName>
        <fullName evidence="8">Probable subtilase-type protease inhibitor</fullName>
    </recommendedName>
</protein>
<feature type="domain" description="Subtilisin inhibitor" evidence="10">
    <location>
        <begin position="38"/>
        <end position="129"/>
    </location>
</feature>